<reference evidence="3 4" key="1">
    <citation type="journal article" date="2019" name="Int. J. Syst. Evol. Microbiol.">
        <title>The Global Catalogue of Microorganisms (GCM) 10K type strain sequencing project: providing services to taxonomists for standard genome sequencing and annotation.</title>
        <authorList>
            <consortium name="The Broad Institute Genomics Platform"/>
            <consortium name="The Broad Institute Genome Sequencing Center for Infectious Disease"/>
            <person name="Wu L."/>
            <person name="Ma J."/>
        </authorList>
    </citation>
    <scope>NUCLEOTIDE SEQUENCE [LARGE SCALE GENOMIC DNA]</scope>
    <source>
        <strain evidence="3 4">JCM 13850</strain>
    </source>
</reference>
<feature type="transmembrane region" description="Helical" evidence="2">
    <location>
        <begin position="38"/>
        <end position="59"/>
    </location>
</feature>
<organism evidence="3 4">
    <name type="scientific">Actinomadura napierensis</name>
    <dbReference type="NCBI Taxonomy" id="267854"/>
    <lineage>
        <taxon>Bacteria</taxon>
        <taxon>Bacillati</taxon>
        <taxon>Actinomycetota</taxon>
        <taxon>Actinomycetes</taxon>
        <taxon>Streptosporangiales</taxon>
        <taxon>Thermomonosporaceae</taxon>
        <taxon>Actinomadura</taxon>
    </lineage>
</organism>
<evidence type="ECO:0008006" key="5">
    <source>
        <dbReference type="Google" id="ProtNLM"/>
    </source>
</evidence>
<dbReference type="RefSeq" id="WP_344273386.1">
    <property type="nucleotide sequence ID" value="NZ_BAAAMR010000056.1"/>
</dbReference>
<comment type="caution">
    <text evidence="3">The sequence shown here is derived from an EMBL/GenBank/DDBJ whole genome shotgun (WGS) entry which is preliminary data.</text>
</comment>
<dbReference type="EMBL" id="BAAAMR010000056">
    <property type="protein sequence ID" value="GAA2151206.1"/>
    <property type="molecule type" value="Genomic_DNA"/>
</dbReference>
<feature type="transmembrane region" description="Helical" evidence="2">
    <location>
        <begin position="195"/>
        <end position="215"/>
    </location>
</feature>
<evidence type="ECO:0000313" key="3">
    <source>
        <dbReference type="EMBL" id="GAA2151206.1"/>
    </source>
</evidence>
<accession>A0ABN3A065</accession>
<keyword evidence="2" id="KW-1133">Transmembrane helix</keyword>
<feature type="transmembrane region" description="Helical" evidence="2">
    <location>
        <begin position="165"/>
        <end position="183"/>
    </location>
</feature>
<keyword evidence="2" id="KW-0812">Transmembrane</keyword>
<keyword evidence="4" id="KW-1185">Reference proteome</keyword>
<name>A0ABN3A065_9ACTN</name>
<sequence>MTTPDRLGQPSPETPGSPGLFAKLPPPEPERPVPAGPAWLVVPARVIALIVVVPFRLLYDLLRVIGRGIAACWRVLVRIPVAVAVALYRWLLRPLGLVLWWPLRMLGLGIAIAARWLYRYVLTPIGRFLGFVLLRPLWALARGLAWLGMWIGRGFAWLFRGIGRVLAVIFVLPLVLLWRYVLLPPLLGLAWLARAIGRCIAAAWRVFAAGVAWSWRQTGRFFGWLLRVFVVVPARALWRYVLAPIGAAIAGTWRLAARILSWLWRTLIVAPVRVLVVIPLRWFGTNVLAPIWRGIGAAWRVTVRDPLRAVRRTMRETSREVRRTLRRTFLGR</sequence>
<gene>
    <name evidence="3" type="ORF">GCM10009727_56110</name>
</gene>
<feature type="region of interest" description="Disordered" evidence="1">
    <location>
        <begin position="1"/>
        <end position="23"/>
    </location>
</feature>
<keyword evidence="2" id="KW-0472">Membrane</keyword>
<evidence type="ECO:0000313" key="4">
    <source>
        <dbReference type="Proteomes" id="UP001501020"/>
    </source>
</evidence>
<feature type="transmembrane region" description="Helical" evidence="2">
    <location>
        <begin position="97"/>
        <end position="118"/>
    </location>
</feature>
<feature type="transmembrane region" description="Helical" evidence="2">
    <location>
        <begin position="139"/>
        <end position="159"/>
    </location>
</feature>
<feature type="transmembrane region" description="Helical" evidence="2">
    <location>
        <begin position="71"/>
        <end position="91"/>
    </location>
</feature>
<proteinExistence type="predicted"/>
<evidence type="ECO:0000256" key="1">
    <source>
        <dbReference type="SAM" id="MobiDB-lite"/>
    </source>
</evidence>
<evidence type="ECO:0000256" key="2">
    <source>
        <dbReference type="SAM" id="Phobius"/>
    </source>
</evidence>
<dbReference type="Proteomes" id="UP001501020">
    <property type="component" value="Unassembled WGS sequence"/>
</dbReference>
<protein>
    <recommendedName>
        <fullName evidence="5">Integral membrane protein</fullName>
    </recommendedName>
</protein>